<dbReference type="GO" id="GO:0061157">
    <property type="term" value="P:mRNA destabilization"/>
    <property type="evidence" value="ECO:0007669"/>
    <property type="project" value="UniProtKB-ARBA"/>
</dbReference>
<accession>A0A9Q0GDZ8</accession>
<feature type="compositionally biased region" description="Acidic residues" evidence="5">
    <location>
        <begin position="348"/>
        <end position="362"/>
    </location>
</feature>
<dbReference type="Pfam" id="PF00389">
    <property type="entry name" value="2-Hacid_dh"/>
    <property type="match status" value="2"/>
</dbReference>
<feature type="compositionally biased region" description="Pro residues" evidence="5">
    <location>
        <begin position="51"/>
        <end position="60"/>
    </location>
</feature>
<dbReference type="Gene3D" id="3.30.460.10">
    <property type="entry name" value="Beta Polymerase, domain 2"/>
    <property type="match status" value="1"/>
</dbReference>
<evidence type="ECO:0000256" key="3">
    <source>
        <dbReference type="ARBA" id="ARBA00023027"/>
    </source>
</evidence>
<evidence type="ECO:0000256" key="2">
    <source>
        <dbReference type="ARBA" id="ARBA00023002"/>
    </source>
</evidence>
<evidence type="ECO:0000256" key="1">
    <source>
        <dbReference type="ARBA" id="ARBA00022857"/>
    </source>
</evidence>
<feature type="region of interest" description="Disordered" evidence="5">
    <location>
        <begin position="348"/>
        <end position="389"/>
    </location>
</feature>
<feature type="compositionally biased region" description="Polar residues" evidence="5">
    <location>
        <begin position="222"/>
        <end position="232"/>
    </location>
</feature>
<evidence type="ECO:0000313" key="9">
    <source>
        <dbReference type="EMBL" id="KAJ4848478.1"/>
    </source>
</evidence>
<feature type="compositionally biased region" description="Basic residues" evidence="5">
    <location>
        <begin position="81"/>
        <end position="92"/>
    </location>
</feature>
<feature type="domain" description="D-isomer specific 2-hydroxyacid dehydrogenase catalytic" evidence="6">
    <location>
        <begin position="1376"/>
        <end position="1447"/>
    </location>
</feature>
<dbReference type="GO" id="GO:0005829">
    <property type="term" value="C:cytosol"/>
    <property type="evidence" value="ECO:0007669"/>
    <property type="project" value="TreeGrafter"/>
</dbReference>
<reference evidence="9" key="2">
    <citation type="journal article" date="2023" name="Plants (Basel)">
        <title>Annotation of the Turnera subulata (Passifloraceae) Draft Genome Reveals the S-Locus Evolved after the Divergence of Turneroideae from Passifloroideae in a Stepwise Manner.</title>
        <authorList>
            <person name="Henning P.M."/>
            <person name="Roalson E.H."/>
            <person name="Mir W."/>
            <person name="McCubbin A.G."/>
            <person name="Shore J.S."/>
        </authorList>
    </citation>
    <scope>NUCLEOTIDE SEQUENCE</scope>
    <source>
        <strain evidence="9">F60SS</strain>
    </source>
</reference>
<feature type="compositionally biased region" description="Polar residues" evidence="5">
    <location>
        <begin position="322"/>
        <end position="331"/>
    </location>
</feature>
<dbReference type="InterPro" id="IPR050223">
    <property type="entry name" value="D-isomer_2-hydroxyacid_DH"/>
</dbReference>
<dbReference type="FunFam" id="3.30.460.10:FF:000067">
    <property type="entry name" value="Terminal uridylyltransferase cid1"/>
    <property type="match status" value="1"/>
</dbReference>
<dbReference type="SUPFAM" id="SSF52283">
    <property type="entry name" value="Formate/glycerate dehydrogenase catalytic domain-like"/>
    <property type="match status" value="3"/>
</dbReference>
<feature type="compositionally biased region" description="Low complexity" evidence="5">
    <location>
        <begin position="21"/>
        <end position="50"/>
    </location>
</feature>
<dbReference type="InterPro" id="IPR006139">
    <property type="entry name" value="D-isomer_2_OHA_DH_cat_dom"/>
</dbReference>
<dbReference type="InterPro" id="IPR006140">
    <property type="entry name" value="D-isomer_DH_NAD-bd"/>
</dbReference>
<feature type="domain" description="Poly(A) RNA polymerase mitochondrial-like central palm" evidence="8">
    <location>
        <begin position="409"/>
        <end position="538"/>
    </location>
</feature>
<sequence>MYGGGGGGDSRQPSSNGGEFLLSLLQRPSQQQQPQLQSPFPHQQLHQQQQQPPPPPPPQQLQPLPLDPAVAAVGPSIPFSQHHHHHHHHHHQVPPQSWQANGRDLLSSSPPPWPHTLSPPVPPGFPGLPHNQFRGNNLTPPNQQPQQQQQQQRISADDLLRLGFSSNSSTIHNLVQHKQVLEQKLQFGSIPGDLTASAGLLPKERESRKSTGLERNLRQFDPPSNSNSNSRTFDGRRMPPPGFSNTPRGGGGGGGVGGGGGNWDYGNRRRELEHNVNREKGNYDGLRDWNFSGKERERLRGSNGSLGLGLTGQLDRPGPPAGSSNLHSASGSDVEESMMKLSVAELVENGEEDDHELDDILEADDKREKKSKKEFRSDNRGKKTLSQRQRMHKRLIQCRRDINRLNATFLGIYESLIPLQEEKAKQKQLLALLEKLVKEEWPKAQLYLYGSCANSFGVSKSDIDVCLAMEDAGIDKSEVLLKLADILQSDNLQNVQALTRARVPIVKLMDPVTGISCDICINNVLAVVNTKLLRDYAQVDVRLRQLAFIVKHWAKSRGVNETYQGTLSSYAYVLMCIHFLQLRHPAILPCLQKMEPTYSVTVDDIHCAFYDRIETLRGFGSPNTETISELVKREKDWTRRIGNDRHLICIEDPFEISHDLGRVVDKKSIKVLREEFERAAYILQNDPNPCVSLFEPYIPSLENFVLPRNFGLPFFETNATDNPRDYQQEDLPKVLILKRSGFFTLGGEQSFTSTKFQNIKAYESSLPLDQFLSPHASSIQAILSSAAATVDANLLLQLPAVRLVVTTSAGLNQIDIPECRRRGVRVANTGNVFSDDVADLAVGLLIDVWRRVSAGNRFVKTGLWPVKGECLLGSKLGGKRVGIVGLGNIGYEVGKRLEAFGCHVSYNSRKRKPHASYPFYGNVIELAANSDALVICCGLTDQTRHMINKDVLSALGKEGVIVNIGRGAIIDEKEMVRCLVQGEIAGAGLDVFEDEPNVPGELFHLDNVVLSPHCGVFTPESMKALTTDNHRNDQPEQHLPEVLILKPPPAFTIAGEQPFTSTKFQYLKAYDSSLPLDQFLSAHARSVQALLSSGSTTVDADLLRQLPSLRVVVNTSAGLNLIDLPECRRRGVRVANSATVYSDDVADLAVGLLIDVWRRVSAGNRFVKGGLWPLKGDYPLGSKLEGKRVGIVGLGNIGYRVGKRLEAFGCHVSYNSRKRKPVAPYPFYENVTELAADSDALVICCGLTDQTRHMITRDVLSALGKEGVIVNIGRGAIIDEKEMVRCLVQGEIAGAGLDVFENEPHVPQELFHLDNVVLSPHCGVFTPESMKALSDLVVGNLEAFFSNEPLLSEYQPFLSNKFNYLKAYESTLPLHQFLAAHAPSIQAIFAWGGTVIDADILKRLPAVRLVVVESTGLNRLDLPDCRRLGVKVANAGNVFSSDVADAAVGLFLDVLRKISAADRY</sequence>
<dbReference type="Pfam" id="PF02826">
    <property type="entry name" value="2-Hacid_dh_C"/>
    <property type="match status" value="2"/>
</dbReference>
<dbReference type="FunFam" id="3.40.50.720:FF:000213">
    <property type="entry name" value="Putative 2-hydroxyacid dehydrogenase"/>
    <property type="match status" value="2"/>
</dbReference>
<keyword evidence="10" id="KW-1185">Reference proteome</keyword>
<feature type="compositionally biased region" description="Basic and acidic residues" evidence="5">
    <location>
        <begin position="202"/>
        <end position="218"/>
    </location>
</feature>
<keyword evidence="3" id="KW-0520">NAD</keyword>
<feature type="region of interest" description="Disordered" evidence="5">
    <location>
        <begin position="299"/>
        <end position="335"/>
    </location>
</feature>
<dbReference type="GO" id="GO:0006402">
    <property type="term" value="P:mRNA catabolic process"/>
    <property type="evidence" value="ECO:0007669"/>
    <property type="project" value="UniProtKB-ARBA"/>
</dbReference>
<feature type="region of interest" description="Disordered" evidence="5">
    <location>
        <begin position="1"/>
        <end position="154"/>
    </location>
</feature>
<dbReference type="SUPFAM" id="SSF81301">
    <property type="entry name" value="Nucleotidyltransferase"/>
    <property type="match status" value="1"/>
</dbReference>
<feature type="domain" description="D-isomer specific 2-hydroxyacid dehydrogenase NAD-binding" evidence="7">
    <location>
        <begin position="1150"/>
        <end position="1323"/>
    </location>
</feature>
<keyword evidence="1" id="KW-0521">NADP</keyword>
<organism evidence="9 10">
    <name type="scientific">Turnera subulata</name>
    <dbReference type="NCBI Taxonomy" id="218843"/>
    <lineage>
        <taxon>Eukaryota</taxon>
        <taxon>Viridiplantae</taxon>
        <taxon>Streptophyta</taxon>
        <taxon>Embryophyta</taxon>
        <taxon>Tracheophyta</taxon>
        <taxon>Spermatophyta</taxon>
        <taxon>Magnoliopsida</taxon>
        <taxon>eudicotyledons</taxon>
        <taxon>Gunneridae</taxon>
        <taxon>Pentapetalae</taxon>
        <taxon>rosids</taxon>
        <taxon>fabids</taxon>
        <taxon>Malpighiales</taxon>
        <taxon>Passifloraceae</taxon>
        <taxon>Turnera</taxon>
    </lineage>
</organism>
<dbReference type="GO" id="GO:0016618">
    <property type="term" value="F:hydroxypyruvate reductase [NAD(P)H] activity"/>
    <property type="evidence" value="ECO:0007669"/>
    <property type="project" value="TreeGrafter"/>
</dbReference>
<dbReference type="InterPro" id="IPR043519">
    <property type="entry name" value="NT_sf"/>
</dbReference>
<feature type="compositionally biased region" description="Pro residues" evidence="5">
    <location>
        <begin position="109"/>
        <end position="126"/>
    </location>
</feature>
<dbReference type="PANTHER" id="PTHR10996:SF179">
    <property type="entry name" value="D-ISOMER SPECIFIC 2-HYDROXYACID DEHYDROGENASE FAMILY PROTEIN-RELATED"/>
    <property type="match status" value="1"/>
</dbReference>
<evidence type="ECO:0000259" key="7">
    <source>
        <dbReference type="Pfam" id="PF02826"/>
    </source>
</evidence>
<dbReference type="GO" id="GO:0009853">
    <property type="term" value="P:photorespiration"/>
    <property type="evidence" value="ECO:0007669"/>
    <property type="project" value="UniProtKB-ARBA"/>
</dbReference>
<protein>
    <recommendedName>
        <fullName evidence="4">glyoxylate reductase (NADP(+))</fullName>
        <ecNumber evidence="4">1.1.1.79</ecNumber>
    </recommendedName>
</protein>
<dbReference type="CDD" id="cd05402">
    <property type="entry name" value="NT_PAP_TUTase"/>
    <property type="match status" value="1"/>
</dbReference>
<dbReference type="CDD" id="cd12156">
    <property type="entry name" value="HPPR"/>
    <property type="match status" value="2"/>
</dbReference>
<evidence type="ECO:0000259" key="8">
    <source>
        <dbReference type="Pfam" id="PF22600"/>
    </source>
</evidence>
<evidence type="ECO:0000313" key="10">
    <source>
        <dbReference type="Proteomes" id="UP001141552"/>
    </source>
</evidence>
<feature type="domain" description="D-isomer specific 2-hydroxyacid dehydrogenase NAD-binding" evidence="7">
    <location>
        <begin position="842"/>
        <end position="1015"/>
    </location>
</feature>
<reference evidence="9" key="1">
    <citation type="submission" date="2022-02" db="EMBL/GenBank/DDBJ databases">
        <authorList>
            <person name="Henning P.M."/>
            <person name="McCubbin A.G."/>
            <person name="Shore J.S."/>
        </authorList>
    </citation>
    <scope>NUCLEOTIDE SEQUENCE</scope>
    <source>
        <strain evidence="9">F60SS</strain>
        <tissue evidence="9">Leaves</tissue>
    </source>
</reference>
<dbReference type="Proteomes" id="UP001141552">
    <property type="component" value="Unassembled WGS sequence"/>
</dbReference>
<keyword evidence="2" id="KW-0560">Oxidoreductase</keyword>
<feature type="compositionally biased region" description="Low complexity" evidence="5">
    <location>
        <begin position="140"/>
        <end position="152"/>
    </location>
</feature>
<dbReference type="OrthoDB" id="407432at2759"/>
<feature type="non-terminal residue" evidence="9">
    <location>
        <position position="1"/>
    </location>
</feature>
<dbReference type="PANTHER" id="PTHR10996">
    <property type="entry name" value="2-HYDROXYACID DEHYDROGENASE-RELATED"/>
    <property type="match status" value="1"/>
</dbReference>
<evidence type="ECO:0000256" key="5">
    <source>
        <dbReference type="SAM" id="MobiDB-lite"/>
    </source>
</evidence>
<dbReference type="Pfam" id="PF22600">
    <property type="entry name" value="MTPAP-like_central"/>
    <property type="match status" value="1"/>
</dbReference>
<feature type="region of interest" description="Disordered" evidence="5">
    <location>
        <begin position="194"/>
        <end position="265"/>
    </location>
</feature>
<name>A0A9Q0GDZ8_9ROSI</name>
<dbReference type="Gene3D" id="3.40.50.720">
    <property type="entry name" value="NAD(P)-binding Rossmann-like Domain"/>
    <property type="match status" value="5"/>
</dbReference>
<dbReference type="InterPro" id="IPR054708">
    <property type="entry name" value="MTPAP-like_central"/>
</dbReference>
<dbReference type="SUPFAM" id="SSF51735">
    <property type="entry name" value="NAD(P)-binding Rossmann-fold domains"/>
    <property type="match status" value="2"/>
</dbReference>
<dbReference type="GO" id="GO:0050265">
    <property type="term" value="F:RNA uridylyltransferase activity"/>
    <property type="evidence" value="ECO:0007669"/>
    <property type="project" value="UniProtKB-ARBA"/>
</dbReference>
<comment type="caution">
    <text evidence="9">The sequence shown here is derived from an EMBL/GenBank/DDBJ whole genome shotgun (WGS) entry which is preliminary data.</text>
</comment>
<proteinExistence type="predicted"/>
<feature type="compositionally biased region" description="Gly residues" evidence="5">
    <location>
        <begin position="248"/>
        <end position="263"/>
    </location>
</feature>
<dbReference type="GO" id="GO:0030267">
    <property type="term" value="F:glyoxylate reductase (NADPH) activity"/>
    <property type="evidence" value="ECO:0007669"/>
    <property type="project" value="UniProtKB-EC"/>
</dbReference>
<evidence type="ECO:0000256" key="4">
    <source>
        <dbReference type="ARBA" id="ARBA00066661"/>
    </source>
</evidence>
<evidence type="ECO:0000259" key="6">
    <source>
        <dbReference type="Pfam" id="PF00389"/>
    </source>
</evidence>
<dbReference type="GO" id="GO:0051287">
    <property type="term" value="F:NAD binding"/>
    <property type="evidence" value="ECO:0007669"/>
    <property type="project" value="InterPro"/>
</dbReference>
<gene>
    <name evidence="9" type="ORF">Tsubulata_003350</name>
</gene>
<dbReference type="SUPFAM" id="SSF81631">
    <property type="entry name" value="PAP/OAS1 substrate-binding domain"/>
    <property type="match status" value="1"/>
</dbReference>
<feature type="domain" description="D-isomer specific 2-hydroxyacid dehydrogenase catalytic" evidence="6">
    <location>
        <begin position="1080"/>
        <end position="1352"/>
    </location>
</feature>
<dbReference type="EMBL" id="JAKUCV010000897">
    <property type="protein sequence ID" value="KAJ4848478.1"/>
    <property type="molecule type" value="Genomic_DNA"/>
</dbReference>
<dbReference type="EC" id="1.1.1.79" evidence="4"/>
<dbReference type="InterPro" id="IPR036291">
    <property type="entry name" value="NAD(P)-bd_dom_sf"/>
</dbReference>
<dbReference type="Gene3D" id="1.10.1410.10">
    <property type="match status" value="2"/>
</dbReference>